<evidence type="ECO:0000313" key="3">
    <source>
        <dbReference type="Proteomes" id="UP000606494"/>
    </source>
</evidence>
<keyword evidence="1" id="KW-0732">Signal</keyword>
<evidence type="ECO:0008006" key="4">
    <source>
        <dbReference type="Google" id="ProtNLM"/>
    </source>
</evidence>
<evidence type="ECO:0000256" key="1">
    <source>
        <dbReference type="SAM" id="SignalP"/>
    </source>
</evidence>
<protein>
    <recommendedName>
        <fullName evidence="4">Lipoprotein</fullName>
    </recommendedName>
</protein>
<keyword evidence="3" id="KW-1185">Reference proteome</keyword>
<organism evidence="2 3">
    <name type="scientific">Sphingobacterium arenae</name>
    <dbReference type="NCBI Taxonomy" id="1280598"/>
    <lineage>
        <taxon>Bacteria</taxon>
        <taxon>Pseudomonadati</taxon>
        <taxon>Bacteroidota</taxon>
        <taxon>Sphingobacteriia</taxon>
        <taxon>Sphingobacteriales</taxon>
        <taxon>Sphingobacteriaceae</taxon>
        <taxon>Sphingobacterium</taxon>
    </lineage>
</organism>
<dbReference type="PROSITE" id="PS51257">
    <property type="entry name" value="PROKAR_LIPOPROTEIN"/>
    <property type="match status" value="1"/>
</dbReference>
<proteinExistence type="predicted"/>
<feature type="chain" id="PRO_5046228648" description="Lipoprotein" evidence="1">
    <location>
        <begin position="22"/>
        <end position="142"/>
    </location>
</feature>
<name>A0ABR7Y6Y2_9SPHI</name>
<sequence>MKYVAITLISFLLFSCQPAGQKDTSKDNSSSLPPIGGSKDKHGCLVSAGYTWSKLKEECVRPWEGTITMNITDTSTNFETAAFVLIDSIKQKAELFIKEEDESVLLDSLAPHLYANKDYQLIEKDHCWSLIHEEDILYEEKK</sequence>
<feature type="signal peptide" evidence="1">
    <location>
        <begin position="1"/>
        <end position="21"/>
    </location>
</feature>
<dbReference type="Proteomes" id="UP000606494">
    <property type="component" value="Unassembled WGS sequence"/>
</dbReference>
<reference evidence="2 3" key="1">
    <citation type="submission" date="2020-08" db="EMBL/GenBank/DDBJ databases">
        <title>Sphingobacterium sp. DN00404 isolated from aquaculture water.</title>
        <authorList>
            <person name="Zhang M."/>
        </authorList>
    </citation>
    <scope>NUCLEOTIDE SEQUENCE [LARGE SCALE GENOMIC DNA]</scope>
    <source>
        <strain evidence="2 3">KCTC 32294</strain>
    </source>
</reference>
<gene>
    <name evidence="2" type="ORF">H8B17_15875</name>
</gene>
<dbReference type="RefSeq" id="WP_190310220.1">
    <property type="nucleotide sequence ID" value="NZ_JACNYK010000005.1"/>
</dbReference>
<accession>A0ABR7Y6Y2</accession>
<dbReference type="EMBL" id="JACNYK010000005">
    <property type="protein sequence ID" value="MBD1427060.1"/>
    <property type="molecule type" value="Genomic_DNA"/>
</dbReference>
<comment type="caution">
    <text evidence="2">The sequence shown here is derived from an EMBL/GenBank/DDBJ whole genome shotgun (WGS) entry which is preliminary data.</text>
</comment>
<evidence type="ECO:0000313" key="2">
    <source>
        <dbReference type="EMBL" id="MBD1427060.1"/>
    </source>
</evidence>